<dbReference type="InterPro" id="IPR016166">
    <property type="entry name" value="FAD-bd_PCMH"/>
</dbReference>
<dbReference type="InterPro" id="IPR019546">
    <property type="entry name" value="TAT_signal_bac_arc"/>
</dbReference>
<dbReference type="PROSITE" id="PS51318">
    <property type="entry name" value="TAT"/>
    <property type="match status" value="1"/>
</dbReference>
<dbReference type="GO" id="GO:0016491">
    <property type="term" value="F:oxidoreductase activity"/>
    <property type="evidence" value="ECO:0007669"/>
    <property type="project" value="UniProtKB-KW"/>
</dbReference>
<evidence type="ECO:0000259" key="6">
    <source>
        <dbReference type="PROSITE" id="PS51387"/>
    </source>
</evidence>
<dbReference type="Gene3D" id="3.30.43.10">
    <property type="entry name" value="Uridine Diphospho-n-acetylenolpyruvylglucosamine Reductase, domain 2"/>
    <property type="match status" value="1"/>
</dbReference>
<keyword evidence="4" id="KW-0274">FAD</keyword>
<keyword evidence="5" id="KW-0560">Oxidoreductase</keyword>
<evidence type="ECO:0000256" key="4">
    <source>
        <dbReference type="ARBA" id="ARBA00022827"/>
    </source>
</evidence>
<dbReference type="Gene3D" id="3.40.462.20">
    <property type="match status" value="1"/>
</dbReference>
<comment type="caution">
    <text evidence="7">The sequence shown here is derived from an EMBL/GenBank/DDBJ whole genome shotgun (WGS) entry which is preliminary data.</text>
</comment>
<accession>A0A5C8UST1</accession>
<dbReference type="RefSeq" id="WP_147782969.1">
    <property type="nucleotide sequence ID" value="NZ_VRMG01000005.1"/>
</dbReference>
<comment type="cofactor">
    <cofactor evidence="1">
        <name>FAD</name>
        <dbReference type="ChEBI" id="CHEBI:57692"/>
    </cofactor>
</comment>
<dbReference type="NCBIfam" id="TIGR01409">
    <property type="entry name" value="TAT_signal_seq"/>
    <property type="match status" value="1"/>
</dbReference>
<reference evidence="7 8" key="1">
    <citation type="submission" date="2019-08" db="EMBL/GenBank/DDBJ databases">
        <title>Bacterial whole genome sequence for Glaciihabitans sp. CHu50b-6-2.</title>
        <authorList>
            <person name="Jin L."/>
        </authorList>
    </citation>
    <scope>NUCLEOTIDE SEQUENCE [LARGE SCALE GENOMIC DNA]</scope>
    <source>
        <strain evidence="7 8">CHu50b-6-2</strain>
    </source>
</reference>
<dbReference type="InterPro" id="IPR006094">
    <property type="entry name" value="Oxid_FAD_bind_N"/>
</dbReference>
<dbReference type="SUPFAM" id="SSF56176">
    <property type="entry name" value="FAD-binding/transporter-associated domain-like"/>
    <property type="match status" value="1"/>
</dbReference>
<evidence type="ECO:0000256" key="3">
    <source>
        <dbReference type="ARBA" id="ARBA00022630"/>
    </source>
</evidence>
<evidence type="ECO:0000256" key="1">
    <source>
        <dbReference type="ARBA" id="ARBA00001974"/>
    </source>
</evidence>
<dbReference type="InterPro" id="IPR036318">
    <property type="entry name" value="FAD-bd_PCMH-like_sf"/>
</dbReference>
<evidence type="ECO:0000313" key="8">
    <source>
        <dbReference type="Proteomes" id="UP000321379"/>
    </source>
</evidence>
<dbReference type="InterPro" id="IPR050416">
    <property type="entry name" value="FAD-linked_Oxidoreductase"/>
</dbReference>
<evidence type="ECO:0000256" key="2">
    <source>
        <dbReference type="ARBA" id="ARBA00005466"/>
    </source>
</evidence>
<dbReference type="PROSITE" id="PS00862">
    <property type="entry name" value="OX2_COVAL_FAD"/>
    <property type="match status" value="1"/>
</dbReference>
<sequence>MSPLSRRRFLAAGAAGAVGLVATGCAPEPAPTPTATPVGPPDWSALAARIGGSLARPGDADYDSVRVTENPRWDDARPLAVLTAGDARDVAAGLAFATRYRLPIALRSGGHSYPGYSAGGAAGTGVKPSLVIDSRGMTAVALAADNTVRIGAGASLAQVYDGIGAHGRAIAGGSCATVGITGLTLGGGVGVLVRAYGLTCDSLTEVEIVTADARVLTANAITNPDLFWACRGGGGGHLGVVTALTFATKPAPEVTMFSLSWAFASASAVITAWQAWAPAADARLWSTLKLLNGPAYTAGPRVFVSGTWLGDPAALDSVLAPFLASAGAPRTRGVSQHSYRDAMASYAGCSDIPVAACQTGPGGRLTRESFSATSHVAYTALDAAGIRAITDHVSAARGLPGLKEGGISIDALGGAVGDVAPDATAFPHRTALATVQYTATFVNGGDPAPFDAYVRGFRDSLIGSWGHGAYVNYADATLTDPAKAYFAGNAGRLAAIRSKYDPLGLFSQPQAY</sequence>
<dbReference type="InterPro" id="IPR006311">
    <property type="entry name" value="TAT_signal"/>
</dbReference>
<dbReference type="PANTHER" id="PTHR42973">
    <property type="entry name" value="BINDING OXIDOREDUCTASE, PUTATIVE (AFU_ORTHOLOGUE AFUA_1G17690)-RELATED"/>
    <property type="match status" value="1"/>
</dbReference>
<dbReference type="Gene3D" id="3.30.465.10">
    <property type="match status" value="1"/>
</dbReference>
<proteinExistence type="inferred from homology"/>
<protein>
    <submittedName>
        <fullName evidence="7">FAD-dependent oxidoreductase</fullName>
    </submittedName>
</protein>
<dbReference type="InterPro" id="IPR006093">
    <property type="entry name" value="Oxy_OxRdtase_FAD_BS"/>
</dbReference>
<dbReference type="PROSITE" id="PS51257">
    <property type="entry name" value="PROKAR_LIPOPROTEIN"/>
    <property type="match status" value="1"/>
</dbReference>
<dbReference type="InterPro" id="IPR012951">
    <property type="entry name" value="BBE"/>
</dbReference>
<dbReference type="PANTHER" id="PTHR42973:SF39">
    <property type="entry name" value="FAD-BINDING PCMH-TYPE DOMAIN-CONTAINING PROTEIN"/>
    <property type="match status" value="1"/>
</dbReference>
<organism evidence="7 8">
    <name type="scientific">Lacisediminihabitans profunda</name>
    <dbReference type="NCBI Taxonomy" id="2594790"/>
    <lineage>
        <taxon>Bacteria</taxon>
        <taxon>Bacillati</taxon>
        <taxon>Actinomycetota</taxon>
        <taxon>Actinomycetes</taxon>
        <taxon>Micrococcales</taxon>
        <taxon>Microbacteriaceae</taxon>
        <taxon>Lacisediminihabitans</taxon>
    </lineage>
</organism>
<keyword evidence="3" id="KW-0285">Flavoprotein</keyword>
<dbReference type="InterPro" id="IPR016169">
    <property type="entry name" value="FAD-bd_PCMH_sub2"/>
</dbReference>
<dbReference type="InterPro" id="IPR016167">
    <property type="entry name" value="FAD-bd_PCMH_sub1"/>
</dbReference>
<keyword evidence="8" id="KW-1185">Reference proteome</keyword>
<feature type="domain" description="FAD-binding PCMH-type" evidence="6">
    <location>
        <begin position="74"/>
        <end position="251"/>
    </location>
</feature>
<name>A0A5C8UST1_9MICO</name>
<dbReference type="EMBL" id="VRMG01000005">
    <property type="protein sequence ID" value="TXN31382.1"/>
    <property type="molecule type" value="Genomic_DNA"/>
</dbReference>
<dbReference type="Proteomes" id="UP000321379">
    <property type="component" value="Unassembled WGS sequence"/>
</dbReference>
<dbReference type="PROSITE" id="PS51387">
    <property type="entry name" value="FAD_PCMH"/>
    <property type="match status" value="1"/>
</dbReference>
<dbReference type="Pfam" id="PF01565">
    <property type="entry name" value="FAD_binding_4"/>
    <property type="match status" value="1"/>
</dbReference>
<comment type="similarity">
    <text evidence="2">Belongs to the oxygen-dependent FAD-linked oxidoreductase family.</text>
</comment>
<dbReference type="Pfam" id="PF08031">
    <property type="entry name" value="BBE"/>
    <property type="match status" value="1"/>
</dbReference>
<dbReference type="GO" id="GO:0071949">
    <property type="term" value="F:FAD binding"/>
    <property type="evidence" value="ECO:0007669"/>
    <property type="project" value="InterPro"/>
</dbReference>
<dbReference type="AlphaFoldDB" id="A0A5C8UST1"/>
<evidence type="ECO:0000256" key="5">
    <source>
        <dbReference type="ARBA" id="ARBA00023002"/>
    </source>
</evidence>
<evidence type="ECO:0000313" key="7">
    <source>
        <dbReference type="EMBL" id="TXN31382.1"/>
    </source>
</evidence>
<gene>
    <name evidence="7" type="ORF">FVP33_07440</name>
</gene>